<evidence type="ECO:0000256" key="6">
    <source>
        <dbReference type="ARBA" id="ARBA00022723"/>
    </source>
</evidence>
<evidence type="ECO:0000256" key="8">
    <source>
        <dbReference type="ARBA" id="ARBA00022842"/>
    </source>
</evidence>
<dbReference type="CDD" id="cd00412">
    <property type="entry name" value="pyrophosphatase"/>
    <property type="match status" value="1"/>
</dbReference>
<dbReference type="PROSITE" id="PS00387">
    <property type="entry name" value="PPASE"/>
    <property type="match status" value="1"/>
</dbReference>
<dbReference type="GO" id="GO:0004427">
    <property type="term" value="F:inorganic diphosphate phosphatase activity"/>
    <property type="evidence" value="ECO:0007669"/>
    <property type="project" value="UniProtKB-EC"/>
</dbReference>
<evidence type="ECO:0000256" key="11">
    <source>
        <dbReference type="ARBA" id="ARBA00047820"/>
    </source>
</evidence>
<evidence type="ECO:0000256" key="7">
    <source>
        <dbReference type="ARBA" id="ARBA00022801"/>
    </source>
</evidence>
<evidence type="ECO:0000313" key="12">
    <source>
        <dbReference type="EMBL" id="ORY87028.1"/>
    </source>
</evidence>
<comment type="similarity">
    <text evidence="3">Belongs to the PPase family.</text>
</comment>
<name>A0A1Y2FSS6_PROLT</name>
<dbReference type="OrthoDB" id="1608002at2759"/>
<dbReference type="AlphaFoldDB" id="A0A1Y2FSS6"/>
<comment type="catalytic activity">
    <reaction evidence="11">
        <text>diphosphate + H2O = 2 phosphate + H(+)</text>
        <dbReference type="Rhea" id="RHEA:24576"/>
        <dbReference type="ChEBI" id="CHEBI:15377"/>
        <dbReference type="ChEBI" id="CHEBI:15378"/>
        <dbReference type="ChEBI" id="CHEBI:33019"/>
        <dbReference type="ChEBI" id="CHEBI:43474"/>
        <dbReference type="EC" id="3.6.1.1"/>
    </reaction>
</comment>
<dbReference type="EMBL" id="MCFI01000002">
    <property type="protein sequence ID" value="ORY87028.1"/>
    <property type="molecule type" value="Genomic_DNA"/>
</dbReference>
<evidence type="ECO:0000256" key="1">
    <source>
        <dbReference type="ARBA" id="ARBA00001946"/>
    </source>
</evidence>
<keyword evidence="5" id="KW-0963">Cytoplasm</keyword>
<dbReference type="STRING" id="56484.A0A1Y2FSS6"/>
<dbReference type="RefSeq" id="XP_040727884.1">
    <property type="nucleotide sequence ID" value="XM_040867494.1"/>
</dbReference>
<keyword evidence="7" id="KW-0378">Hydrolase</keyword>
<accession>A0A1Y2FSS6</accession>
<organism evidence="12 13">
    <name type="scientific">Protomyces lactucae-debilis</name>
    <dbReference type="NCBI Taxonomy" id="2754530"/>
    <lineage>
        <taxon>Eukaryota</taxon>
        <taxon>Fungi</taxon>
        <taxon>Dikarya</taxon>
        <taxon>Ascomycota</taxon>
        <taxon>Taphrinomycotina</taxon>
        <taxon>Taphrinomycetes</taxon>
        <taxon>Taphrinales</taxon>
        <taxon>Protomycetaceae</taxon>
        <taxon>Protomyces</taxon>
    </lineage>
</organism>
<evidence type="ECO:0000256" key="9">
    <source>
        <dbReference type="ARBA" id="ARBA00032535"/>
    </source>
</evidence>
<protein>
    <recommendedName>
        <fullName evidence="10">Inorganic pyrophosphatase</fullName>
        <ecNumber evidence="4">3.6.1.1</ecNumber>
    </recommendedName>
    <alternativeName>
        <fullName evidence="9">Pyrophosphate phospho-hydrolase</fullName>
    </alternativeName>
</protein>
<comment type="cofactor">
    <cofactor evidence="1">
        <name>Mg(2+)</name>
        <dbReference type="ChEBI" id="CHEBI:18420"/>
    </cofactor>
</comment>
<gene>
    <name evidence="12" type="ORF">BCR37DRAFT_343320</name>
</gene>
<evidence type="ECO:0000256" key="2">
    <source>
        <dbReference type="ARBA" id="ARBA00004496"/>
    </source>
</evidence>
<comment type="caution">
    <text evidence="12">The sequence shown here is derived from an EMBL/GenBank/DDBJ whole genome shotgun (WGS) entry which is preliminary data.</text>
</comment>
<dbReference type="Gene3D" id="3.90.80.10">
    <property type="entry name" value="Inorganic pyrophosphatase"/>
    <property type="match status" value="1"/>
</dbReference>
<dbReference type="PANTHER" id="PTHR10286">
    <property type="entry name" value="INORGANIC PYROPHOSPHATASE"/>
    <property type="match status" value="1"/>
</dbReference>
<dbReference type="GeneID" id="63784093"/>
<dbReference type="Pfam" id="PF00719">
    <property type="entry name" value="Pyrophosphatase"/>
    <property type="match status" value="1"/>
</dbReference>
<comment type="subcellular location">
    <subcellularLocation>
        <location evidence="2">Cytoplasm</location>
    </subcellularLocation>
</comment>
<proteinExistence type="inferred from homology"/>
<dbReference type="InterPro" id="IPR036649">
    <property type="entry name" value="Pyrophosphatase_sf"/>
</dbReference>
<evidence type="ECO:0000256" key="5">
    <source>
        <dbReference type="ARBA" id="ARBA00022490"/>
    </source>
</evidence>
<reference evidence="12 13" key="1">
    <citation type="submission" date="2016-07" db="EMBL/GenBank/DDBJ databases">
        <title>Pervasive Adenine N6-methylation of Active Genes in Fungi.</title>
        <authorList>
            <consortium name="DOE Joint Genome Institute"/>
            <person name="Mondo S.J."/>
            <person name="Dannebaum R.O."/>
            <person name="Kuo R.C."/>
            <person name="Labutti K."/>
            <person name="Haridas S."/>
            <person name="Kuo A."/>
            <person name="Salamov A."/>
            <person name="Ahrendt S.R."/>
            <person name="Lipzen A."/>
            <person name="Sullivan W."/>
            <person name="Andreopoulos W.B."/>
            <person name="Clum A."/>
            <person name="Lindquist E."/>
            <person name="Daum C."/>
            <person name="Ramamoorthy G.K."/>
            <person name="Gryganskyi A."/>
            <person name="Culley D."/>
            <person name="Magnuson J.K."/>
            <person name="James T.Y."/>
            <person name="O'Malley M.A."/>
            <person name="Stajich J.E."/>
            <person name="Spatafora J.W."/>
            <person name="Visel A."/>
            <person name="Grigoriev I.V."/>
        </authorList>
    </citation>
    <scope>NUCLEOTIDE SEQUENCE [LARGE SCALE GENOMIC DNA]</scope>
    <source>
        <strain evidence="12 13">12-1054</strain>
    </source>
</reference>
<keyword evidence="6" id="KW-0479">Metal-binding</keyword>
<dbReference type="FunFam" id="3.90.80.10:FF:000004">
    <property type="entry name" value="Inorganic pyrophosphatase"/>
    <property type="match status" value="1"/>
</dbReference>
<evidence type="ECO:0000256" key="4">
    <source>
        <dbReference type="ARBA" id="ARBA00012146"/>
    </source>
</evidence>
<dbReference type="InterPro" id="IPR008162">
    <property type="entry name" value="Pyrophosphatase"/>
</dbReference>
<dbReference type="OMA" id="GVWAMID"/>
<evidence type="ECO:0000256" key="10">
    <source>
        <dbReference type="ARBA" id="ARBA00040300"/>
    </source>
</evidence>
<keyword evidence="13" id="KW-1185">Reference proteome</keyword>
<dbReference type="Proteomes" id="UP000193685">
    <property type="component" value="Unassembled WGS sequence"/>
</dbReference>
<keyword evidence="8" id="KW-0460">Magnesium</keyword>
<evidence type="ECO:0000256" key="3">
    <source>
        <dbReference type="ARBA" id="ARBA00006220"/>
    </source>
</evidence>
<dbReference type="GO" id="GO:0000287">
    <property type="term" value="F:magnesium ion binding"/>
    <property type="evidence" value="ECO:0007669"/>
    <property type="project" value="InterPro"/>
</dbReference>
<dbReference type="GO" id="GO:0006796">
    <property type="term" value="P:phosphate-containing compound metabolic process"/>
    <property type="evidence" value="ECO:0007669"/>
    <property type="project" value="InterPro"/>
</dbReference>
<dbReference type="SUPFAM" id="SSF50324">
    <property type="entry name" value="Inorganic pyrophosphatase"/>
    <property type="match status" value="1"/>
</dbReference>
<dbReference type="EC" id="3.6.1.1" evidence="4"/>
<dbReference type="GO" id="GO:0005737">
    <property type="term" value="C:cytoplasm"/>
    <property type="evidence" value="ECO:0007669"/>
    <property type="project" value="UniProtKB-SubCell"/>
</dbReference>
<sequence length="285" mass="31718">MPSYTRRQVGAPNTLDYRVFIESDGKPISAFHDIPLYADAEKTILNMVVEVPRWTNAKMEISKEDALNPIKQDIKKGKLRFVRNCFPHHGYIWNYGALPQTWEDPNAIHSETKAKGDNDPLDVCEIGEAVGYVGQIKQVKPLGVMALLDEGETDWKVIVIDVNDPLASKLNDIEDVEKHLPGLIRASNEWFRIYKIPDGKPENQFAFSGECKNKKYAEEVISECAEAWEKLITGKTPAGDVNTLNVAVDHSPFKGAAPNVPQGSEQAPAPIDASIDKWFFISGGL</sequence>
<evidence type="ECO:0000313" key="13">
    <source>
        <dbReference type="Proteomes" id="UP000193685"/>
    </source>
</evidence>